<feature type="region of interest" description="Disordered" evidence="1">
    <location>
        <begin position="1"/>
        <end position="114"/>
    </location>
</feature>
<organism evidence="2 3">
    <name type="scientific">Knipowitschia caucasica</name>
    <name type="common">Caucasian dwarf goby</name>
    <name type="synonym">Pomatoschistus caucasicus</name>
    <dbReference type="NCBI Taxonomy" id="637954"/>
    <lineage>
        <taxon>Eukaryota</taxon>
        <taxon>Metazoa</taxon>
        <taxon>Chordata</taxon>
        <taxon>Craniata</taxon>
        <taxon>Vertebrata</taxon>
        <taxon>Euteleostomi</taxon>
        <taxon>Actinopterygii</taxon>
        <taxon>Neopterygii</taxon>
        <taxon>Teleostei</taxon>
        <taxon>Neoteleostei</taxon>
        <taxon>Acanthomorphata</taxon>
        <taxon>Gobiaria</taxon>
        <taxon>Gobiiformes</taxon>
        <taxon>Gobioidei</taxon>
        <taxon>Gobiidae</taxon>
        <taxon>Gobiinae</taxon>
        <taxon>Knipowitschia</taxon>
    </lineage>
</organism>
<keyword evidence="3" id="KW-1185">Reference proteome</keyword>
<feature type="compositionally biased region" description="Polar residues" evidence="1">
    <location>
        <begin position="484"/>
        <end position="496"/>
    </location>
</feature>
<feature type="region of interest" description="Disordered" evidence="1">
    <location>
        <begin position="531"/>
        <end position="564"/>
    </location>
</feature>
<feature type="compositionally biased region" description="Basic and acidic residues" evidence="1">
    <location>
        <begin position="555"/>
        <end position="564"/>
    </location>
</feature>
<name>A0AAV2MJM4_KNICA</name>
<evidence type="ECO:0000256" key="1">
    <source>
        <dbReference type="SAM" id="MobiDB-lite"/>
    </source>
</evidence>
<accession>A0AAV2MJM4</accession>
<feature type="region of interest" description="Disordered" evidence="1">
    <location>
        <begin position="484"/>
        <end position="507"/>
    </location>
</feature>
<feature type="region of interest" description="Disordered" evidence="1">
    <location>
        <begin position="283"/>
        <end position="308"/>
    </location>
</feature>
<protein>
    <submittedName>
        <fullName evidence="2">Uncharacterized protein</fullName>
    </submittedName>
</protein>
<sequence length="564" mass="62720">MDSLRPSAETMDSLRPSAETMDSLRPSAETMDSLRPSAETMTLRPSAETMDSLRPSAETMTLRPSAETMDSLRPSAETMTLRPSAETMDSLRPSAETMTLRPSAETMTLRPSAETMTLRPLAETMTLRPSAGNMDRSAALQVLADDVVSNRTYGPDHDTVALFVQTMLNQNWQVLQERMDRPLTEAHLTQITKKTFEVMSDLMVSVVPIMLSHQQPLEQNRIIHLDKHVRFASPMTCDMEFMDTRAEEVMSIITSSFQRSSKVGAKDKRDAGKVLQALASTISSSTEAPQKEMASDQQSQTGKSESDYEYNPLEEDYAICASIYKRVLMCIHKVKGSNTGSSLMVRPQKVTDQLSDAEFQRTTCDALEKFLQKNYEIACLKPQSHCSETRVRTVASELLDTVRHSANEMCSPKVNSNIKVSQETLHETALDLKEHLNIKIVRFFSHTESAADQPEILSKSKLSLFASLLTENVYSIYCQQAESEQEAQLNPNSRPQTVPEVLPPMNTKIQPTNEAYAFVSGAMTRLVNSLSFPTQKSSDSSSDPSGQIPLMAKQAHPDRGVVNI</sequence>
<dbReference type="Proteomes" id="UP001497482">
    <property type="component" value="Chromosome 8"/>
</dbReference>
<gene>
    <name evidence="2" type="ORF">KC01_LOCUS39734</name>
</gene>
<evidence type="ECO:0000313" key="2">
    <source>
        <dbReference type="EMBL" id="CAL1613543.1"/>
    </source>
</evidence>
<proteinExistence type="predicted"/>
<dbReference type="AlphaFoldDB" id="A0AAV2MJM4"/>
<evidence type="ECO:0000313" key="3">
    <source>
        <dbReference type="Proteomes" id="UP001497482"/>
    </source>
</evidence>
<reference evidence="2 3" key="1">
    <citation type="submission" date="2024-04" db="EMBL/GenBank/DDBJ databases">
        <authorList>
            <person name="Waldvogel A.-M."/>
            <person name="Schoenle A."/>
        </authorList>
    </citation>
    <scope>NUCLEOTIDE SEQUENCE [LARGE SCALE GENOMIC DNA]</scope>
</reference>
<dbReference type="EMBL" id="OZ035830">
    <property type="protein sequence ID" value="CAL1613543.1"/>
    <property type="molecule type" value="Genomic_DNA"/>
</dbReference>